<evidence type="ECO:0000259" key="6">
    <source>
        <dbReference type="PROSITE" id="PS50977"/>
    </source>
</evidence>
<evidence type="ECO:0000256" key="3">
    <source>
        <dbReference type="ARBA" id="ARBA00023125"/>
    </source>
</evidence>
<dbReference type="InterPro" id="IPR001647">
    <property type="entry name" value="HTH_TetR"/>
</dbReference>
<protein>
    <submittedName>
        <fullName evidence="7">TetR family transcriptional regulator</fullName>
    </submittedName>
</protein>
<evidence type="ECO:0000256" key="4">
    <source>
        <dbReference type="ARBA" id="ARBA00023163"/>
    </source>
</evidence>
<keyword evidence="1" id="KW-0678">Repressor</keyword>
<dbReference type="Proteomes" id="UP000029518">
    <property type="component" value="Chromosome"/>
</dbReference>
<proteinExistence type="predicted"/>
<feature type="domain" description="HTH tetR-type" evidence="6">
    <location>
        <begin position="8"/>
        <end position="68"/>
    </location>
</feature>
<dbReference type="RefSeq" id="WP_042213123.1">
    <property type="nucleotide sequence ID" value="NZ_CP009285.1"/>
</dbReference>
<dbReference type="GO" id="GO:0000976">
    <property type="term" value="F:transcription cis-regulatory region binding"/>
    <property type="evidence" value="ECO:0007669"/>
    <property type="project" value="TreeGrafter"/>
</dbReference>
<dbReference type="PANTHER" id="PTHR30055">
    <property type="entry name" value="HTH-TYPE TRANSCRIPTIONAL REGULATOR RUTR"/>
    <property type="match status" value="1"/>
</dbReference>
<name>A0A089LE01_PAEBO</name>
<dbReference type="OrthoDB" id="9816296at2"/>
<keyword evidence="8" id="KW-1185">Reference proteome</keyword>
<dbReference type="AlphaFoldDB" id="A0A089LE01"/>
<evidence type="ECO:0000256" key="1">
    <source>
        <dbReference type="ARBA" id="ARBA00022491"/>
    </source>
</evidence>
<dbReference type="InterPro" id="IPR036271">
    <property type="entry name" value="Tet_transcr_reg_TetR-rel_C_sf"/>
</dbReference>
<dbReference type="InterPro" id="IPR009057">
    <property type="entry name" value="Homeodomain-like_sf"/>
</dbReference>
<dbReference type="Gene3D" id="1.10.357.10">
    <property type="entry name" value="Tetracycline Repressor, domain 2"/>
    <property type="match status" value="1"/>
</dbReference>
<evidence type="ECO:0000313" key="8">
    <source>
        <dbReference type="Proteomes" id="UP000029518"/>
    </source>
</evidence>
<dbReference type="InterPro" id="IPR050109">
    <property type="entry name" value="HTH-type_TetR-like_transc_reg"/>
</dbReference>
<dbReference type="PROSITE" id="PS50977">
    <property type="entry name" value="HTH_TETR_2"/>
    <property type="match status" value="1"/>
</dbReference>
<dbReference type="Pfam" id="PF13977">
    <property type="entry name" value="TetR_C_6"/>
    <property type="match status" value="1"/>
</dbReference>
<dbReference type="HOGENOM" id="CLU_069356_15_10_9"/>
<dbReference type="SUPFAM" id="SSF48498">
    <property type="entry name" value="Tetracyclin repressor-like, C-terminal domain"/>
    <property type="match status" value="1"/>
</dbReference>
<dbReference type="PANTHER" id="PTHR30055:SF226">
    <property type="entry name" value="HTH-TYPE TRANSCRIPTIONAL REGULATOR PKSA"/>
    <property type="match status" value="1"/>
</dbReference>
<gene>
    <name evidence="7" type="ORF">PBOR_16240</name>
</gene>
<accession>A0A089LE01</accession>
<dbReference type="KEGG" id="pbd:PBOR_16240"/>
<dbReference type="EMBL" id="CP009285">
    <property type="protein sequence ID" value="AIQ58315.1"/>
    <property type="molecule type" value="Genomic_DNA"/>
</dbReference>
<dbReference type="InterPro" id="IPR039538">
    <property type="entry name" value="BetI_C"/>
</dbReference>
<feature type="DNA-binding region" description="H-T-H motif" evidence="5">
    <location>
        <begin position="31"/>
        <end position="50"/>
    </location>
</feature>
<dbReference type="Pfam" id="PF00440">
    <property type="entry name" value="TetR_N"/>
    <property type="match status" value="1"/>
</dbReference>
<keyword evidence="3 5" id="KW-0238">DNA-binding</keyword>
<dbReference type="GO" id="GO:0003700">
    <property type="term" value="F:DNA-binding transcription factor activity"/>
    <property type="evidence" value="ECO:0007669"/>
    <property type="project" value="TreeGrafter"/>
</dbReference>
<keyword evidence="2" id="KW-0805">Transcription regulation</keyword>
<sequence length="196" mass="22543">MPKKVNHDERRNHLAEAAWRIIRRDGLEAVSVRNVAREAGMSLGSLRHYFASQSELLAFSMRLVSERSYQRVEVFQYSGNPREDVERLIHELMPIDEERRAEAEVWLAFVGRAAADPAIQALKQEVHNGLYSGFCQMMEYLDAVNLLRQDLDLDREIKMLHALVDGLVVHSVIYPEMVTPEDMIQLISSHLDKLMA</sequence>
<reference evidence="7" key="1">
    <citation type="submission" date="2014-08" db="EMBL/GenBank/DDBJ databases">
        <title>Comparative genomics of the Paenibacillus odorifer group.</title>
        <authorList>
            <person name="den Bakker H.C."/>
            <person name="Tsai Y.-C.Y.-C."/>
            <person name="Martin N."/>
            <person name="Korlach J."/>
            <person name="Wiedmann M."/>
        </authorList>
    </citation>
    <scope>NUCLEOTIDE SEQUENCE [LARGE SCALE GENOMIC DNA]</scope>
    <source>
        <strain evidence="7">DSM 13188</strain>
    </source>
</reference>
<evidence type="ECO:0000256" key="5">
    <source>
        <dbReference type="PROSITE-ProRule" id="PRU00335"/>
    </source>
</evidence>
<dbReference type="SUPFAM" id="SSF46689">
    <property type="entry name" value="Homeodomain-like"/>
    <property type="match status" value="1"/>
</dbReference>
<organism evidence="7 8">
    <name type="scientific">Paenibacillus borealis</name>
    <dbReference type="NCBI Taxonomy" id="160799"/>
    <lineage>
        <taxon>Bacteria</taxon>
        <taxon>Bacillati</taxon>
        <taxon>Bacillota</taxon>
        <taxon>Bacilli</taxon>
        <taxon>Bacillales</taxon>
        <taxon>Paenibacillaceae</taxon>
        <taxon>Paenibacillus</taxon>
    </lineage>
</organism>
<evidence type="ECO:0000313" key="7">
    <source>
        <dbReference type="EMBL" id="AIQ58315.1"/>
    </source>
</evidence>
<keyword evidence="4" id="KW-0804">Transcription</keyword>
<evidence type="ECO:0000256" key="2">
    <source>
        <dbReference type="ARBA" id="ARBA00023015"/>
    </source>
</evidence>